<evidence type="ECO:0000256" key="1">
    <source>
        <dbReference type="SAM" id="MobiDB-lite"/>
    </source>
</evidence>
<dbReference type="AlphaFoldDB" id="A0A2I0J108"/>
<gene>
    <name evidence="2" type="ORF">CRG98_029667</name>
</gene>
<dbReference type="Proteomes" id="UP000233551">
    <property type="component" value="Unassembled WGS sequence"/>
</dbReference>
<accession>A0A2I0J108</accession>
<dbReference type="EMBL" id="PGOL01002173">
    <property type="protein sequence ID" value="PKI49925.1"/>
    <property type="molecule type" value="Genomic_DNA"/>
</dbReference>
<feature type="region of interest" description="Disordered" evidence="1">
    <location>
        <begin position="113"/>
        <end position="140"/>
    </location>
</feature>
<keyword evidence="3" id="KW-1185">Reference proteome</keyword>
<feature type="compositionally biased region" description="Acidic residues" evidence="1">
    <location>
        <begin position="116"/>
        <end position="140"/>
    </location>
</feature>
<evidence type="ECO:0000313" key="3">
    <source>
        <dbReference type="Proteomes" id="UP000233551"/>
    </source>
</evidence>
<reference evidence="2 3" key="1">
    <citation type="submission" date="2017-11" db="EMBL/GenBank/DDBJ databases">
        <title>De-novo sequencing of pomegranate (Punica granatum L.) genome.</title>
        <authorList>
            <person name="Akparov Z."/>
            <person name="Amiraslanov A."/>
            <person name="Hajiyeva S."/>
            <person name="Abbasov M."/>
            <person name="Kaur K."/>
            <person name="Hamwieh A."/>
            <person name="Solovyev V."/>
            <person name="Salamov A."/>
            <person name="Braich B."/>
            <person name="Kosarev P."/>
            <person name="Mahmoud A."/>
            <person name="Hajiyev E."/>
            <person name="Babayeva S."/>
            <person name="Izzatullayeva V."/>
            <person name="Mammadov A."/>
            <person name="Mammadov A."/>
            <person name="Sharifova S."/>
            <person name="Ojaghi J."/>
            <person name="Eynullazada K."/>
            <person name="Bayramov B."/>
            <person name="Abdulazimova A."/>
            <person name="Shahmuradov I."/>
        </authorList>
    </citation>
    <scope>NUCLEOTIDE SEQUENCE [LARGE SCALE GENOMIC DNA]</scope>
    <source>
        <strain evidence="3">cv. AG2017</strain>
        <tissue evidence="2">Leaf</tissue>
    </source>
</reference>
<sequence>MERDPIILKFPLSSKPIAFYYDPRYEVYMTQAFMSKCTSQLRGMYYKHQTGKKNANFIGEAHLAELEREWLKDTFAREGQQNKANDYPMSKFQYTVEGGYHTVRTLIERRHVVKESDEDYKDEDEEESLEESNDPSSFDD</sequence>
<comment type="caution">
    <text evidence="2">The sequence shown here is derived from an EMBL/GenBank/DDBJ whole genome shotgun (WGS) entry which is preliminary data.</text>
</comment>
<protein>
    <submittedName>
        <fullName evidence="2">Uncharacterized protein</fullName>
    </submittedName>
</protein>
<organism evidence="2 3">
    <name type="scientific">Punica granatum</name>
    <name type="common">Pomegranate</name>
    <dbReference type="NCBI Taxonomy" id="22663"/>
    <lineage>
        <taxon>Eukaryota</taxon>
        <taxon>Viridiplantae</taxon>
        <taxon>Streptophyta</taxon>
        <taxon>Embryophyta</taxon>
        <taxon>Tracheophyta</taxon>
        <taxon>Spermatophyta</taxon>
        <taxon>Magnoliopsida</taxon>
        <taxon>eudicotyledons</taxon>
        <taxon>Gunneridae</taxon>
        <taxon>Pentapetalae</taxon>
        <taxon>rosids</taxon>
        <taxon>malvids</taxon>
        <taxon>Myrtales</taxon>
        <taxon>Lythraceae</taxon>
        <taxon>Punica</taxon>
    </lineage>
</organism>
<evidence type="ECO:0000313" key="2">
    <source>
        <dbReference type="EMBL" id="PKI49925.1"/>
    </source>
</evidence>
<name>A0A2I0J108_PUNGR</name>
<proteinExistence type="predicted"/>